<dbReference type="EMBL" id="MCFL01000041">
    <property type="protein sequence ID" value="ORZ32863.1"/>
    <property type="molecule type" value="Genomic_DNA"/>
</dbReference>
<feature type="transmembrane region" description="Helical" evidence="2">
    <location>
        <begin position="162"/>
        <end position="181"/>
    </location>
</feature>
<keyword evidence="2" id="KW-0472">Membrane</keyword>
<feature type="transmembrane region" description="Helical" evidence="2">
    <location>
        <begin position="221"/>
        <end position="244"/>
    </location>
</feature>
<keyword evidence="2" id="KW-1133">Transmembrane helix</keyword>
<feature type="transmembrane region" description="Helical" evidence="2">
    <location>
        <begin position="132"/>
        <end position="150"/>
    </location>
</feature>
<sequence>MKGVQGMQPAQIFMQQTAIMSAPPSPPQHKGFSSSAQDASTSTTQQSSPVVATGQTPNPDKYTGYLQNVLEVSEKLLGNHVLNKRVVCVTQIIACLALIADVHLATPMGNFALVLPENIRSRVAPEGVDGQWLFYVLMFISLAALIASHTTAGTKYQFQTTVAYVSLSMIVSLAGAGYFVFYGNLWQTREIECGKKNERGAPCTDKWADRLLAERWSGRFLFFQLVQIICMHPSVSHVIVLLSWRRGMERKNSANHNSSGSRQAVAAA</sequence>
<dbReference type="AlphaFoldDB" id="A0A1Y2HGP3"/>
<keyword evidence="4" id="KW-1185">Reference proteome</keyword>
<organism evidence="3 4">
    <name type="scientific">Catenaria anguillulae PL171</name>
    <dbReference type="NCBI Taxonomy" id="765915"/>
    <lineage>
        <taxon>Eukaryota</taxon>
        <taxon>Fungi</taxon>
        <taxon>Fungi incertae sedis</taxon>
        <taxon>Blastocladiomycota</taxon>
        <taxon>Blastocladiomycetes</taxon>
        <taxon>Blastocladiales</taxon>
        <taxon>Catenariaceae</taxon>
        <taxon>Catenaria</taxon>
    </lineage>
</organism>
<proteinExistence type="predicted"/>
<name>A0A1Y2HGP3_9FUNG</name>
<evidence type="ECO:0000256" key="2">
    <source>
        <dbReference type="SAM" id="Phobius"/>
    </source>
</evidence>
<comment type="caution">
    <text evidence="3">The sequence shown here is derived from an EMBL/GenBank/DDBJ whole genome shotgun (WGS) entry which is preliminary data.</text>
</comment>
<reference evidence="3 4" key="1">
    <citation type="submission" date="2016-07" db="EMBL/GenBank/DDBJ databases">
        <title>Pervasive Adenine N6-methylation of Active Genes in Fungi.</title>
        <authorList>
            <consortium name="DOE Joint Genome Institute"/>
            <person name="Mondo S.J."/>
            <person name="Dannebaum R.O."/>
            <person name="Kuo R.C."/>
            <person name="Labutti K."/>
            <person name="Haridas S."/>
            <person name="Kuo A."/>
            <person name="Salamov A."/>
            <person name="Ahrendt S.R."/>
            <person name="Lipzen A."/>
            <person name="Sullivan W."/>
            <person name="Andreopoulos W.B."/>
            <person name="Clum A."/>
            <person name="Lindquist E."/>
            <person name="Daum C."/>
            <person name="Ramamoorthy G.K."/>
            <person name="Gryganskyi A."/>
            <person name="Culley D."/>
            <person name="Magnuson J.K."/>
            <person name="James T.Y."/>
            <person name="O'Malley M.A."/>
            <person name="Stajich J.E."/>
            <person name="Spatafora J.W."/>
            <person name="Visel A."/>
            <person name="Grigoriev I.V."/>
        </authorList>
    </citation>
    <scope>NUCLEOTIDE SEQUENCE [LARGE SCALE GENOMIC DNA]</scope>
    <source>
        <strain evidence="3 4">PL171</strain>
    </source>
</reference>
<gene>
    <name evidence="3" type="ORF">BCR44DRAFT_38238</name>
</gene>
<evidence type="ECO:0000313" key="4">
    <source>
        <dbReference type="Proteomes" id="UP000193411"/>
    </source>
</evidence>
<dbReference type="OrthoDB" id="5553151at2759"/>
<feature type="region of interest" description="Disordered" evidence="1">
    <location>
        <begin position="20"/>
        <end position="59"/>
    </location>
</feature>
<feature type="compositionally biased region" description="Polar residues" evidence="1">
    <location>
        <begin position="49"/>
        <end position="58"/>
    </location>
</feature>
<feature type="compositionally biased region" description="Low complexity" evidence="1">
    <location>
        <begin position="33"/>
        <end position="48"/>
    </location>
</feature>
<feature type="transmembrane region" description="Helical" evidence="2">
    <location>
        <begin position="86"/>
        <end position="106"/>
    </location>
</feature>
<evidence type="ECO:0000313" key="3">
    <source>
        <dbReference type="EMBL" id="ORZ32863.1"/>
    </source>
</evidence>
<dbReference type="Proteomes" id="UP000193411">
    <property type="component" value="Unassembled WGS sequence"/>
</dbReference>
<accession>A0A1Y2HGP3</accession>
<evidence type="ECO:0000256" key="1">
    <source>
        <dbReference type="SAM" id="MobiDB-lite"/>
    </source>
</evidence>
<protein>
    <submittedName>
        <fullName evidence="3">Uncharacterized protein</fullName>
    </submittedName>
</protein>
<keyword evidence="2" id="KW-0812">Transmembrane</keyword>